<organism evidence="2 3">
    <name type="scientific">Candidatus Gallimonas gallistercoris</name>
    <dbReference type="NCBI Taxonomy" id="2838602"/>
    <lineage>
        <taxon>Bacteria</taxon>
        <taxon>Bacillati</taxon>
        <taxon>Bacillota</taxon>
        <taxon>Clostridia</taxon>
        <taxon>Candidatus Gallimonas</taxon>
    </lineage>
</organism>
<dbReference type="EMBL" id="DXAJ01000086">
    <property type="protein sequence ID" value="HJA02849.1"/>
    <property type="molecule type" value="Genomic_DNA"/>
</dbReference>
<accession>A0A9D2KER4</accession>
<evidence type="ECO:0000313" key="3">
    <source>
        <dbReference type="Proteomes" id="UP000824221"/>
    </source>
</evidence>
<reference evidence="2" key="2">
    <citation type="submission" date="2021-04" db="EMBL/GenBank/DDBJ databases">
        <authorList>
            <person name="Gilroy R."/>
        </authorList>
    </citation>
    <scope>NUCLEOTIDE SEQUENCE</scope>
    <source>
        <strain evidence="2">CHK156-179</strain>
    </source>
</reference>
<reference evidence="2" key="1">
    <citation type="journal article" date="2021" name="PeerJ">
        <title>Extensive microbial diversity within the chicken gut microbiome revealed by metagenomics and culture.</title>
        <authorList>
            <person name="Gilroy R."/>
            <person name="Ravi A."/>
            <person name="Getino M."/>
            <person name="Pursley I."/>
            <person name="Horton D.L."/>
            <person name="Alikhan N.F."/>
            <person name="Baker D."/>
            <person name="Gharbi K."/>
            <person name="Hall N."/>
            <person name="Watson M."/>
            <person name="Adriaenssens E.M."/>
            <person name="Foster-Nyarko E."/>
            <person name="Jarju S."/>
            <person name="Secka A."/>
            <person name="Antonio M."/>
            <person name="Oren A."/>
            <person name="Chaudhuri R.R."/>
            <person name="La Ragione R."/>
            <person name="Hildebrand F."/>
            <person name="Pallen M.J."/>
        </authorList>
    </citation>
    <scope>NUCLEOTIDE SEQUENCE</scope>
    <source>
        <strain evidence="2">CHK156-179</strain>
    </source>
</reference>
<evidence type="ECO:0000256" key="1">
    <source>
        <dbReference type="SAM" id="Phobius"/>
    </source>
</evidence>
<feature type="transmembrane region" description="Helical" evidence="1">
    <location>
        <begin position="117"/>
        <end position="138"/>
    </location>
</feature>
<dbReference type="Proteomes" id="UP000824221">
    <property type="component" value="Unassembled WGS sequence"/>
</dbReference>
<evidence type="ECO:0008006" key="4">
    <source>
        <dbReference type="Google" id="ProtNLM"/>
    </source>
</evidence>
<sequence>MQEKDHVSYEYRTVSVKAKDKTRAMDLYEAFGWEVTGTSPALDGVTLSLKRDRHIPHKQELVKLERQAEDTFVCIGGLERAKTQGASIFCCIFGCIAALVLGGGMSLTLLAEGSIPAFVGGIVLGMIGIVLCGVNYPIYKRLASKKTKALLPVIDETEEKLANILERGSDLLASERI</sequence>
<feature type="transmembrane region" description="Helical" evidence="1">
    <location>
        <begin position="88"/>
        <end position="111"/>
    </location>
</feature>
<dbReference type="AlphaFoldDB" id="A0A9D2KER4"/>
<keyword evidence="1" id="KW-0472">Membrane</keyword>
<protein>
    <recommendedName>
        <fullName evidence="4">DUF2812 domain-containing protein</fullName>
    </recommendedName>
</protein>
<proteinExistence type="predicted"/>
<keyword evidence="1" id="KW-0812">Transmembrane</keyword>
<gene>
    <name evidence="2" type="ORF">H9797_05680</name>
</gene>
<evidence type="ECO:0000313" key="2">
    <source>
        <dbReference type="EMBL" id="HJA02849.1"/>
    </source>
</evidence>
<keyword evidence="1" id="KW-1133">Transmembrane helix</keyword>
<comment type="caution">
    <text evidence="2">The sequence shown here is derived from an EMBL/GenBank/DDBJ whole genome shotgun (WGS) entry which is preliminary data.</text>
</comment>
<name>A0A9D2KER4_9FIRM</name>